<evidence type="ECO:0000313" key="3">
    <source>
        <dbReference type="Proteomes" id="UP000050920"/>
    </source>
</evidence>
<dbReference type="PANTHER" id="PTHR37299">
    <property type="entry name" value="TRANSCRIPTIONAL REGULATOR-RELATED"/>
    <property type="match status" value="1"/>
</dbReference>
<dbReference type="Gene3D" id="2.40.50.1020">
    <property type="entry name" value="LytTr DNA-binding domain"/>
    <property type="match status" value="1"/>
</dbReference>
<dbReference type="AlphaFoldDB" id="A0A0R2NPY0"/>
<reference evidence="2 3" key="1">
    <citation type="journal article" date="2015" name="Genome Announc.">
        <title>Expanding the biotechnology potential of lactobacilli through comparative genomics of 213 strains and associated genera.</title>
        <authorList>
            <person name="Sun Z."/>
            <person name="Harris H.M."/>
            <person name="McCann A."/>
            <person name="Guo C."/>
            <person name="Argimon S."/>
            <person name="Zhang W."/>
            <person name="Yang X."/>
            <person name="Jeffery I.B."/>
            <person name="Cooney J.C."/>
            <person name="Kagawa T.F."/>
            <person name="Liu W."/>
            <person name="Song Y."/>
            <person name="Salvetti E."/>
            <person name="Wrobel A."/>
            <person name="Rasinkangas P."/>
            <person name="Parkhill J."/>
            <person name="Rea M.C."/>
            <person name="O'Sullivan O."/>
            <person name="Ritari J."/>
            <person name="Douillard F.P."/>
            <person name="Paul Ross R."/>
            <person name="Yang R."/>
            <person name="Briner A.E."/>
            <person name="Felis G.E."/>
            <person name="de Vos W.M."/>
            <person name="Barrangou R."/>
            <person name="Klaenhammer T.R."/>
            <person name="Caufield P.W."/>
            <person name="Cui Y."/>
            <person name="Zhang H."/>
            <person name="O'Toole P.W."/>
        </authorList>
    </citation>
    <scope>NUCLEOTIDE SEQUENCE [LARGE SCALE GENOMIC DNA]</scope>
    <source>
        <strain evidence="2 3">DSM 21115</strain>
    </source>
</reference>
<dbReference type="GO" id="GO:0000156">
    <property type="term" value="F:phosphorelay response regulator activity"/>
    <property type="evidence" value="ECO:0007669"/>
    <property type="project" value="InterPro"/>
</dbReference>
<comment type="caution">
    <text evidence="2">The sequence shown here is derived from an EMBL/GenBank/DDBJ whole genome shotgun (WGS) entry which is preliminary data.</text>
</comment>
<dbReference type="InterPro" id="IPR007492">
    <property type="entry name" value="LytTR_DNA-bd_dom"/>
</dbReference>
<dbReference type="Pfam" id="PF04397">
    <property type="entry name" value="LytTR"/>
    <property type="match status" value="1"/>
</dbReference>
<dbReference type="RefSeq" id="WP_024625551.1">
    <property type="nucleotide sequence ID" value="NZ_AYGX02000070.1"/>
</dbReference>
<dbReference type="PANTHER" id="PTHR37299:SF4">
    <property type="entry name" value="TRANSCRIPTIONAL REGULATOR"/>
    <property type="match status" value="1"/>
</dbReference>
<sequence length="151" mass="16756">MEVEIHTDAQLAEPIINLTVPVDYPDRDALVAALQALSVTPTGLTVTQQDQTIQLPLTAVIFIEAAGHLVMVHTIDQAYRINQSLTSLSETLPANFSRISKSAIVNRTAIYALSKTLTGNLLTFNQSHKQLYVSRRYVQPLKLALERDHHL</sequence>
<gene>
    <name evidence="2" type="ORF">DY78_GL003009</name>
</gene>
<name>A0A0R2NPY0_9LACO</name>
<dbReference type="GO" id="GO:0003677">
    <property type="term" value="F:DNA binding"/>
    <property type="evidence" value="ECO:0007669"/>
    <property type="project" value="InterPro"/>
</dbReference>
<accession>A0A0R2NPY0</accession>
<organism evidence="2 3">
    <name type="scientific">Lactiplantibacillus fabifermentans DSM 21115</name>
    <dbReference type="NCBI Taxonomy" id="1413187"/>
    <lineage>
        <taxon>Bacteria</taxon>
        <taxon>Bacillati</taxon>
        <taxon>Bacillota</taxon>
        <taxon>Bacilli</taxon>
        <taxon>Lactobacillales</taxon>
        <taxon>Lactobacillaceae</taxon>
        <taxon>Lactiplantibacillus</taxon>
    </lineage>
</organism>
<dbReference type="PROSITE" id="PS50930">
    <property type="entry name" value="HTH_LYTTR"/>
    <property type="match status" value="1"/>
</dbReference>
<evidence type="ECO:0000259" key="1">
    <source>
        <dbReference type="PROSITE" id="PS50930"/>
    </source>
</evidence>
<dbReference type="Proteomes" id="UP000050920">
    <property type="component" value="Unassembled WGS sequence"/>
</dbReference>
<protein>
    <recommendedName>
        <fullName evidence="1">HTH LytTR-type domain-containing protein</fullName>
    </recommendedName>
</protein>
<proteinExistence type="predicted"/>
<feature type="domain" description="HTH LytTR-type" evidence="1">
    <location>
        <begin position="44"/>
        <end position="147"/>
    </location>
</feature>
<evidence type="ECO:0000313" key="2">
    <source>
        <dbReference type="EMBL" id="KRO27759.1"/>
    </source>
</evidence>
<dbReference type="InterPro" id="IPR046947">
    <property type="entry name" value="LytR-like"/>
</dbReference>
<dbReference type="EMBL" id="AYGX02000070">
    <property type="protein sequence ID" value="KRO27759.1"/>
    <property type="molecule type" value="Genomic_DNA"/>
</dbReference>
<keyword evidence="3" id="KW-1185">Reference proteome</keyword>
<dbReference type="SMART" id="SM00850">
    <property type="entry name" value="LytTR"/>
    <property type="match status" value="1"/>
</dbReference>